<sequence length="65" mass="6832">MQCPRCHHENSETARFCTECGIKLVQVCPGVHPQEGPGDADPVVAPPGRLRDGAGADEDPVPGLL</sequence>
<feature type="region of interest" description="Disordered" evidence="1">
    <location>
        <begin position="31"/>
        <end position="65"/>
    </location>
</feature>
<dbReference type="AlphaFoldDB" id="A0A932CLM2"/>
<accession>A0A932CLM2</accession>
<feature type="domain" description="Zinc-ribbon" evidence="2">
    <location>
        <begin position="3"/>
        <end position="24"/>
    </location>
</feature>
<evidence type="ECO:0000256" key="1">
    <source>
        <dbReference type="SAM" id="MobiDB-lite"/>
    </source>
</evidence>
<evidence type="ECO:0000313" key="4">
    <source>
        <dbReference type="Proteomes" id="UP000769766"/>
    </source>
</evidence>
<organism evidence="3 4">
    <name type="scientific">Tectimicrobiota bacterium</name>
    <dbReference type="NCBI Taxonomy" id="2528274"/>
    <lineage>
        <taxon>Bacteria</taxon>
        <taxon>Pseudomonadati</taxon>
        <taxon>Nitrospinota/Tectimicrobiota group</taxon>
        <taxon>Candidatus Tectimicrobiota</taxon>
    </lineage>
</organism>
<proteinExistence type="predicted"/>
<protein>
    <submittedName>
        <fullName evidence="3">Zinc-ribbon domain-containing protein</fullName>
    </submittedName>
</protein>
<dbReference type="Proteomes" id="UP000769766">
    <property type="component" value="Unassembled WGS sequence"/>
</dbReference>
<gene>
    <name evidence="3" type="ORF">HYY20_00965</name>
</gene>
<dbReference type="InterPro" id="IPR026870">
    <property type="entry name" value="Zinc_ribbon_dom"/>
</dbReference>
<dbReference type="Pfam" id="PF13240">
    <property type="entry name" value="Zn_Ribbon_1"/>
    <property type="match status" value="1"/>
</dbReference>
<feature type="compositionally biased region" description="Acidic residues" evidence="1">
    <location>
        <begin position="55"/>
        <end position="65"/>
    </location>
</feature>
<name>A0A932CLM2_UNCTE</name>
<reference evidence="3" key="1">
    <citation type="submission" date="2020-07" db="EMBL/GenBank/DDBJ databases">
        <title>Huge and variable diversity of episymbiotic CPR bacteria and DPANN archaea in groundwater ecosystems.</title>
        <authorList>
            <person name="He C.Y."/>
            <person name="Keren R."/>
            <person name="Whittaker M."/>
            <person name="Farag I.F."/>
            <person name="Doudna J."/>
            <person name="Cate J.H.D."/>
            <person name="Banfield J.F."/>
        </authorList>
    </citation>
    <scope>NUCLEOTIDE SEQUENCE</scope>
    <source>
        <strain evidence="3">NC_groundwater_672_Ag_B-0.1um_62_36</strain>
    </source>
</reference>
<dbReference type="EMBL" id="JACPRF010000029">
    <property type="protein sequence ID" value="MBI2875432.1"/>
    <property type="molecule type" value="Genomic_DNA"/>
</dbReference>
<evidence type="ECO:0000313" key="3">
    <source>
        <dbReference type="EMBL" id="MBI2875432.1"/>
    </source>
</evidence>
<evidence type="ECO:0000259" key="2">
    <source>
        <dbReference type="Pfam" id="PF13240"/>
    </source>
</evidence>
<comment type="caution">
    <text evidence="3">The sequence shown here is derived from an EMBL/GenBank/DDBJ whole genome shotgun (WGS) entry which is preliminary data.</text>
</comment>